<proteinExistence type="predicted"/>
<dbReference type="EMBL" id="GGFJ01013924">
    <property type="protein sequence ID" value="MBW63065.1"/>
    <property type="molecule type" value="Transcribed_RNA"/>
</dbReference>
<name>A0A2M4CCV8_9DIPT</name>
<organism evidence="2">
    <name type="scientific">Anopheles marajoara</name>
    <dbReference type="NCBI Taxonomy" id="58244"/>
    <lineage>
        <taxon>Eukaryota</taxon>
        <taxon>Metazoa</taxon>
        <taxon>Ecdysozoa</taxon>
        <taxon>Arthropoda</taxon>
        <taxon>Hexapoda</taxon>
        <taxon>Insecta</taxon>
        <taxon>Pterygota</taxon>
        <taxon>Neoptera</taxon>
        <taxon>Endopterygota</taxon>
        <taxon>Diptera</taxon>
        <taxon>Nematocera</taxon>
        <taxon>Culicoidea</taxon>
        <taxon>Culicidae</taxon>
        <taxon>Anophelinae</taxon>
        <taxon>Anopheles</taxon>
    </lineage>
</organism>
<reference evidence="2" key="1">
    <citation type="submission" date="2018-01" db="EMBL/GenBank/DDBJ databases">
        <title>An insight into the sialome of Amazonian anophelines.</title>
        <authorList>
            <person name="Ribeiro J.M."/>
            <person name="Scarpassa V."/>
            <person name="Calvo E."/>
        </authorList>
    </citation>
    <scope>NUCLEOTIDE SEQUENCE</scope>
    <source>
        <tissue evidence="2">Salivary glands</tissue>
    </source>
</reference>
<keyword evidence="1" id="KW-0732">Signal</keyword>
<dbReference type="AlphaFoldDB" id="A0A2M4CCV8"/>
<sequence>MGDFSILLLLLRAGACLQHTHTHATTPVTYPIVCQLIRCVVMDGWRTTKRRVWFNHQRTQLTLSRHRKRAQRMVIG</sequence>
<accession>A0A2M4CCV8</accession>
<protein>
    <submittedName>
        <fullName evidence="2">Putative secreted protein</fullName>
    </submittedName>
</protein>
<feature type="chain" id="PRO_5014753304" evidence="1">
    <location>
        <begin position="19"/>
        <end position="76"/>
    </location>
</feature>
<evidence type="ECO:0000256" key="1">
    <source>
        <dbReference type="SAM" id="SignalP"/>
    </source>
</evidence>
<evidence type="ECO:0000313" key="2">
    <source>
        <dbReference type="EMBL" id="MBW63065.1"/>
    </source>
</evidence>
<feature type="signal peptide" evidence="1">
    <location>
        <begin position="1"/>
        <end position="18"/>
    </location>
</feature>